<keyword evidence="4 6" id="KW-0408">Iron</keyword>
<evidence type="ECO:0000256" key="3">
    <source>
        <dbReference type="ARBA" id="ARBA00022982"/>
    </source>
</evidence>
<evidence type="ECO:0000259" key="7">
    <source>
        <dbReference type="PROSITE" id="PS51379"/>
    </source>
</evidence>
<dbReference type="EMBL" id="MFFT01000058">
    <property type="protein sequence ID" value="OGF22255.1"/>
    <property type="molecule type" value="Genomic_DNA"/>
</dbReference>
<evidence type="ECO:0000313" key="8">
    <source>
        <dbReference type="EMBL" id="OGF22255.1"/>
    </source>
</evidence>
<dbReference type="PANTHER" id="PTHR36923:SF3">
    <property type="entry name" value="FERREDOXIN"/>
    <property type="match status" value="1"/>
</dbReference>
<dbReference type="AlphaFoldDB" id="A0A1F5S6D4"/>
<dbReference type="GO" id="GO:0009055">
    <property type="term" value="F:electron transfer activity"/>
    <property type="evidence" value="ECO:0007669"/>
    <property type="project" value="UniProtKB-UniRule"/>
</dbReference>
<evidence type="ECO:0000256" key="6">
    <source>
        <dbReference type="RuleBase" id="RU368020"/>
    </source>
</evidence>
<reference evidence="8 9" key="1">
    <citation type="journal article" date="2016" name="Nat. Commun.">
        <title>Thousands of microbial genomes shed light on interconnected biogeochemical processes in an aquifer system.</title>
        <authorList>
            <person name="Anantharaman K."/>
            <person name="Brown C.T."/>
            <person name="Hug L.A."/>
            <person name="Sharon I."/>
            <person name="Castelle C.J."/>
            <person name="Probst A.J."/>
            <person name="Thomas B.C."/>
            <person name="Singh A."/>
            <person name="Wilkins M.J."/>
            <person name="Karaoz U."/>
            <person name="Brodie E.L."/>
            <person name="Williams K.H."/>
            <person name="Hubbard S.S."/>
            <person name="Banfield J.F."/>
        </authorList>
    </citation>
    <scope>NUCLEOTIDE SEQUENCE [LARGE SCALE GENOMIC DNA]</scope>
</reference>
<sequence>MSIKVNNNLCIGCGTCEVLCPKIFKLNAEAKIDVLSQEDTACAKNAAESCPVQAIEVK</sequence>
<dbReference type="PANTHER" id="PTHR36923">
    <property type="entry name" value="FERREDOXIN"/>
    <property type="match status" value="1"/>
</dbReference>
<evidence type="ECO:0000256" key="4">
    <source>
        <dbReference type="ARBA" id="ARBA00023004"/>
    </source>
</evidence>
<accession>A0A1F5S6D4</accession>
<evidence type="ECO:0000256" key="2">
    <source>
        <dbReference type="ARBA" id="ARBA00022723"/>
    </source>
</evidence>
<dbReference type="InterPro" id="IPR051269">
    <property type="entry name" value="Fe-S_cluster_ET"/>
</dbReference>
<dbReference type="Proteomes" id="UP000176877">
    <property type="component" value="Unassembled WGS sequence"/>
</dbReference>
<dbReference type="InterPro" id="IPR001080">
    <property type="entry name" value="3Fe4S_ferredoxin"/>
</dbReference>
<comment type="function">
    <text evidence="6">Ferredoxins are iron-sulfur proteins that transfer electrons in a wide variety of metabolic reactions.</text>
</comment>
<dbReference type="SUPFAM" id="SSF54862">
    <property type="entry name" value="4Fe-4S ferredoxins"/>
    <property type="match status" value="1"/>
</dbReference>
<dbReference type="Pfam" id="PF13370">
    <property type="entry name" value="Fer4_13"/>
    <property type="match status" value="1"/>
</dbReference>
<keyword evidence="2 6" id="KW-0479">Metal-binding</keyword>
<comment type="caution">
    <text evidence="8">The sequence shown here is derived from an EMBL/GenBank/DDBJ whole genome shotgun (WGS) entry which is preliminary data.</text>
</comment>
<evidence type="ECO:0000256" key="5">
    <source>
        <dbReference type="ARBA" id="ARBA00023014"/>
    </source>
</evidence>
<keyword evidence="1 6" id="KW-0813">Transport</keyword>
<dbReference type="PROSITE" id="PS51379">
    <property type="entry name" value="4FE4S_FER_2"/>
    <property type="match status" value="1"/>
</dbReference>
<dbReference type="PROSITE" id="PS00198">
    <property type="entry name" value="4FE4S_FER_1"/>
    <property type="match status" value="1"/>
</dbReference>
<dbReference type="GO" id="GO:0005506">
    <property type="term" value="F:iron ion binding"/>
    <property type="evidence" value="ECO:0007669"/>
    <property type="project" value="UniProtKB-UniRule"/>
</dbReference>
<dbReference type="Gene3D" id="3.30.70.20">
    <property type="match status" value="1"/>
</dbReference>
<gene>
    <name evidence="8" type="ORF">A3D45_00705</name>
</gene>
<dbReference type="GO" id="GO:0051536">
    <property type="term" value="F:iron-sulfur cluster binding"/>
    <property type="evidence" value="ECO:0007669"/>
    <property type="project" value="UniProtKB-KW"/>
</dbReference>
<dbReference type="PRINTS" id="PR00352">
    <property type="entry name" value="3FE4SFRDOXIN"/>
</dbReference>
<dbReference type="InterPro" id="IPR017900">
    <property type="entry name" value="4Fe4S_Fe_S_CS"/>
</dbReference>
<feature type="domain" description="4Fe-4S ferredoxin-type" evidence="7">
    <location>
        <begin position="1"/>
        <end position="29"/>
    </location>
</feature>
<keyword evidence="3 6" id="KW-0249">Electron transport</keyword>
<proteinExistence type="predicted"/>
<name>A0A1F5S6D4_9BACT</name>
<organism evidence="8 9">
    <name type="scientific">Candidatus Falkowbacteria bacterium RIFCSPHIGHO2_02_FULL_42_9</name>
    <dbReference type="NCBI Taxonomy" id="1797986"/>
    <lineage>
        <taxon>Bacteria</taxon>
        <taxon>Candidatus Falkowiibacteriota</taxon>
    </lineage>
</organism>
<keyword evidence="5 6" id="KW-0411">Iron-sulfur</keyword>
<evidence type="ECO:0000313" key="9">
    <source>
        <dbReference type="Proteomes" id="UP000176877"/>
    </source>
</evidence>
<evidence type="ECO:0000256" key="1">
    <source>
        <dbReference type="ARBA" id="ARBA00022448"/>
    </source>
</evidence>
<dbReference type="InterPro" id="IPR017896">
    <property type="entry name" value="4Fe4S_Fe-S-bd"/>
</dbReference>
<protein>
    <recommendedName>
        <fullName evidence="6">Ferredoxin</fullName>
    </recommendedName>
</protein>